<dbReference type="EMBL" id="JAUSRO010000013">
    <property type="protein sequence ID" value="MDP9901630.1"/>
    <property type="molecule type" value="Genomic_DNA"/>
</dbReference>
<keyword evidence="4 6" id="KW-1133">Transmembrane helix</keyword>
<accession>A0ABT9SB97</accession>
<name>A0ABT9SB97_9BURK</name>
<keyword evidence="8" id="KW-1185">Reference proteome</keyword>
<organism evidence="7 8">
    <name type="scientific">Variovorax ginsengisoli</name>
    <dbReference type="NCBI Taxonomy" id="363844"/>
    <lineage>
        <taxon>Bacteria</taxon>
        <taxon>Pseudomonadati</taxon>
        <taxon>Pseudomonadota</taxon>
        <taxon>Betaproteobacteria</taxon>
        <taxon>Burkholderiales</taxon>
        <taxon>Comamonadaceae</taxon>
        <taxon>Variovorax</taxon>
    </lineage>
</organism>
<dbReference type="InterPro" id="IPR002994">
    <property type="entry name" value="Surf1/Shy1"/>
</dbReference>
<dbReference type="Pfam" id="PF02104">
    <property type="entry name" value="SURF1"/>
    <property type="match status" value="1"/>
</dbReference>
<dbReference type="InterPro" id="IPR045214">
    <property type="entry name" value="Surf1/Surf4"/>
</dbReference>
<evidence type="ECO:0000256" key="1">
    <source>
        <dbReference type="ARBA" id="ARBA00004370"/>
    </source>
</evidence>
<evidence type="ECO:0000313" key="7">
    <source>
        <dbReference type="EMBL" id="MDP9901630.1"/>
    </source>
</evidence>
<dbReference type="CDD" id="cd06662">
    <property type="entry name" value="SURF1"/>
    <property type="match status" value="1"/>
</dbReference>
<dbReference type="PANTHER" id="PTHR23427">
    <property type="entry name" value="SURFEIT LOCUS PROTEIN"/>
    <property type="match status" value="1"/>
</dbReference>
<dbReference type="Proteomes" id="UP001226867">
    <property type="component" value="Unassembled WGS sequence"/>
</dbReference>
<reference evidence="7 8" key="1">
    <citation type="submission" date="2023-07" db="EMBL/GenBank/DDBJ databases">
        <title>Sorghum-associated microbial communities from plants grown in Nebraska, USA.</title>
        <authorList>
            <person name="Schachtman D."/>
        </authorList>
    </citation>
    <scope>NUCLEOTIDE SEQUENCE [LARGE SCALE GENOMIC DNA]</scope>
    <source>
        <strain evidence="7 8">DS1607</strain>
    </source>
</reference>
<evidence type="ECO:0000256" key="5">
    <source>
        <dbReference type="ARBA" id="ARBA00023136"/>
    </source>
</evidence>
<evidence type="ECO:0000256" key="6">
    <source>
        <dbReference type="RuleBase" id="RU363076"/>
    </source>
</evidence>
<keyword evidence="5 6" id="KW-0472">Membrane</keyword>
<feature type="transmembrane region" description="Helical" evidence="6">
    <location>
        <begin position="228"/>
        <end position="249"/>
    </location>
</feature>
<gene>
    <name evidence="7" type="ORF">J2W36_003899</name>
</gene>
<evidence type="ECO:0000313" key="8">
    <source>
        <dbReference type="Proteomes" id="UP001226867"/>
    </source>
</evidence>
<dbReference type="PANTHER" id="PTHR23427:SF2">
    <property type="entry name" value="SURFEIT LOCUS PROTEIN 1"/>
    <property type="match status" value="1"/>
</dbReference>
<evidence type="ECO:0000256" key="2">
    <source>
        <dbReference type="ARBA" id="ARBA00007165"/>
    </source>
</evidence>
<keyword evidence="6" id="KW-1003">Cell membrane</keyword>
<comment type="subcellular location">
    <subcellularLocation>
        <location evidence="6">Cell membrane</location>
        <topology evidence="6">Multi-pass membrane protein</topology>
    </subcellularLocation>
    <subcellularLocation>
        <location evidence="1">Membrane</location>
    </subcellularLocation>
</comment>
<comment type="similarity">
    <text evidence="2 6">Belongs to the SURF1 family.</text>
</comment>
<sequence length="265" mass="28363">MAAASSKATGPRPRSAGSRAFLMACALLMFTGFLALGTWQVERRAWKLDLIARVDARVHAAPVPAPAAAQWSQLNRADDEYRRVQVTGTLLNDKETLVQAVTELGAGFWVLTPLRQADGTTVMINRGFVAPEVRAPGARGEAAPAGPVTVTGLLRLSEPGGGFLRKNAPAEERWYSRDVQAMATVRGVGPVAPFFIDAQSDPGRAAPAGTQTWPAPGLTVITFANSHLVYAITWYALALMVAGAAWYAWREGRHTRTSRIGDNGV</sequence>
<proteinExistence type="inferred from homology"/>
<keyword evidence="3 6" id="KW-0812">Transmembrane</keyword>
<comment type="caution">
    <text evidence="7">The sequence shown here is derived from an EMBL/GenBank/DDBJ whole genome shotgun (WGS) entry which is preliminary data.</text>
</comment>
<dbReference type="PROSITE" id="PS50895">
    <property type="entry name" value="SURF1"/>
    <property type="match status" value="1"/>
</dbReference>
<protein>
    <recommendedName>
        <fullName evidence="6">SURF1-like protein</fullName>
    </recommendedName>
</protein>
<evidence type="ECO:0000256" key="4">
    <source>
        <dbReference type="ARBA" id="ARBA00022989"/>
    </source>
</evidence>
<evidence type="ECO:0000256" key="3">
    <source>
        <dbReference type="ARBA" id="ARBA00022692"/>
    </source>
</evidence>
<feature type="transmembrane region" description="Helical" evidence="6">
    <location>
        <begin position="20"/>
        <end position="39"/>
    </location>
</feature>